<comment type="caution">
    <text evidence="2">The sequence shown here is derived from an EMBL/GenBank/DDBJ whole genome shotgun (WGS) entry which is preliminary data.</text>
</comment>
<keyword evidence="1" id="KW-0812">Transmembrane</keyword>
<sequence>MENTVPTLATSPAPAGWSHRRALFAATVCLIAAAVIVAYWAVWFTDRPLLASSSAPAYTEFENAFPLADAWLTVALLMAAAACLRARTAAARLWLGIAVGSGVYLFSVTPPPAGAGGFSLTLAGVATDQPGP</sequence>
<proteinExistence type="predicted"/>
<evidence type="ECO:0000313" key="3">
    <source>
        <dbReference type="Proteomes" id="UP000248889"/>
    </source>
</evidence>
<feature type="transmembrane region" description="Helical" evidence="1">
    <location>
        <begin position="22"/>
        <end position="44"/>
    </location>
</feature>
<gene>
    <name evidence="2" type="ORF">DN069_08025</name>
</gene>
<dbReference type="EMBL" id="QKYN01000032">
    <property type="protein sequence ID" value="RAG86120.1"/>
    <property type="molecule type" value="Genomic_DNA"/>
</dbReference>
<evidence type="ECO:0000313" key="2">
    <source>
        <dbReference type="EMBL" id="RAG86120.1"/>
    </source>
</evidence>
<feature type="transmembrane region" description="Helical" evidence="1">
    <location>
        <begin position="64"/>
        <end position="84"/>
    </location>
</feature>
<protein>
    <submittedName>
        <fullName evidence="2">Uncharacterized protein</fullName>
    </submittedName>
</protein>
<keyword evidence="1" id="KW-0472">Membrane</keyword>
<evidence type="ECO:0000256" key="1">
    <source>
        <dbReference type="SAM" id="Phobius"/>
    </source>
</evidence>
<keyword evidence="1" id="KW-1133">Transmembrane helix</keyword>
<dbReference type="OrthoDB" id="507549at85011"/>
<reference evidence="2 3" key="1">
    <citation type="submission" date="2018-06" db="EMBL/GenBank/DDBJ databases">
        <title>Streptacidiphilus pinicola sp. nov., isolated from pine grove soil.</title>
        <authorList>
            <person name="Roh S.G."/>
            <person name="Park S."/>
            <person name="Kim M.-K."/>
            <person name="Yun B.-R."/>
            <person name="Park J."/>
            <person name="Kim M.J."/>
            <person name="Kim Y.S."/>
            <person name="Kim S.B."/>
        </authorList>
    </citation>
    <scope>NUCLEOTIDE SEQUENCE [LARGE SCALE GENOMIC DNA]</scope>
    <source>
        <strain evidence="2 3">MMS16-CNU450</strain>
    </source>
</reference>
<organism evidence="2 3">
    <name type="scientific">Streptacidiphilus pinicola</name>
    <dbReference type="NCBI Taxonomy" id="2219663"/>
    <lineage>
        <taxon>Bacteria</taxon>
        <taxon>Bacillati</taxon>
        <taxon>Actinomycetota</taxon>
        <taxon>Actinomycetes</taxon>
        <taxon>Kitasatosporales</taxon>
        <taxon>Streptomycetaceae</taxon>
        <taxon>Streptacidiphilus</taxon>
    </lineage>
</organism>
<accession>A0A2X0KH72</accession>
<dbReference type="Proteomes" id="UP000248889">
    <property type="component" value="Unassembled WGS sequence"/>
</dbReference>
<feature type="transmembrane region" description="Helical" evidence="1">
    <location>
        <begin position="91"/>
        <end position="109"/>
    </location>
</feature>
<keyword evidence="3" id="KW-1185">Reference proteome</keyword>
<dbReference type="RefSeq" id="WP_111500157.1">
    <property type="nucleotide sequence ID" value="NZ_QKYN01000032.1"/>
</dbReference>
<dbReference type="AlphaFoldDB" id="A0A2X0KH72"/>
<name>A0A2X0KH72_9ACTN</name>